<name>A0ABW3Q5Z1_9BACT</name>
<reference evidence="3" key="1">
    <citation type="journal article" date="2019" name="Int. J. Syst. Evol. Microbiol.">
        <title>The Global Catalogue of Microorganisms (GCM) 10K type strain sequencing project: providing services to taxonomists for standard genome sequencing and annotation.</title>
        <authorList>
            <consortium name="The Broad Institute Genomics Platform"/>
            <consortium name="The Broad Institute Genome Sequencing Center for Infectious Disease"/>
            <person name="Wu L."/>
            <person name="Ma J."/>
        </authorList>
    </citation>
    <scope>NUCLEOTIDE SEQUENCE [LARGE SCALE GENOMIC DNA]</scope>
    <source>
        <strain evidence="3">CCUG 55608</strain>
    </source>
</reference>
<gene>
    <name evidence="2" type="ORF">ACFQ4C_07040</name>
</gene>
<dbReference type="Proteomes" id="UP001597116">
    <property type="component" value="Unassembled WGS sequence"/>
</dbReference>
<dbReference type="SUPFAM" id="SSF52200">
    <property type="entry name" value="Toll/Interleukin receptor TIR domain"/>
    <property type="match status" value="1"/>
</dbReference>
<proteinExistence type="predicted"/>
<evidence type="ECO:0000313" key="2">
    <source>
        <dbReference type="EMBL" id="MFD1140856.1"/>
    </source>
</evidence>
<dbReference type="EMBL" id="JBHTLP010000003">
    <property type="protein sequence ID" value="MFD1140856.1"/>
    <property type="molecule type" value="Genomic_DNA"/>
</dbReference>
<keyword evidence="3" id="KW-1185">Reference proteome</keyword>
<dbReference type="Gene3D" id="3.40.50.10140">
    <property type="entry name" value="Toll/interleukin-1 receptor homology (TIR) domain"/>
    <property type="match status" value="1"/>
</dbReference>
<dbReference type="Pfam" id="PF13676">
    <property type="entry name" value="TIR_2"/>
    <property type="match status" value="1"/>
</dbReference>
<comment type="caution">
    <text evidence="2">The sequence shown here is derived from an EMBL/GenBank/DDBJ whole genome shotgun (WGS) entry which is preliminary data.</text>
</comment>
<dbReference type="RefSeq" id="WP_379883965.1">
    <property type="nucleotide sequence ID" value="NZ_JBHTLP010000003.1"/>
</dbReference>
<evidence type="ECO:0000259" key="1">
    <source>
        <dbReference type="PROSITE" id="PS50104"/>
    </source>
</evidence>
<dbReference type="InterPro" id="IPR000157">
    <property type="entry name" value="TIR_dom"/>
</dbReference>
<sequence length="317" mass="36365">MTAFISYSHQDAQMLDALHKHLAQLQRDKIITAWTDHEILAGGEFDKKIESALNGSKLFLALLSPDYIASNYCYEIEFKTAQEKHERGEIIIIPIVIEPCDWQSTPFGRFKALPKDGKAISTWENRNTAFLDVIQNLRKLASANTSDIMPKEAAGGNVLMSRNYKVKKDFDSIEKIEFIEKTFHNVVNYLKRYLEEITSLDNIKARILTEDTTTFEGLLVNRNKIATEATLSFTHSQDDQNQNFNYFNAANGELSYAVSTKTNNHSSPNSFKLNFDDYHLFWTKRVGYSSSRDSKEFDDKEIADEIWNAWLETVGIM</sequence>
<evidence type="ECO:0000313" key="3">
    <source>
        <dbReference type="Proteomes" id="UP001597116"/>
    </source>
</evidence>
<keyword evidence="2" id="KW-0675">Receptor</keyword>
<dbReference type="InterPro" id="IPR035897">
    <property type="entry name" value="Toll_tir_struct_dom_sf"/>
</dbReference>
<organism evidence="2 3">
    <name type="scientific">Larkinella insperata</name>
    <dbReference type="NCBI Taxonomy" id="332158"/>
    <lineage>
        <taxon>Bacteria</taxon>
        <taxon>Pseudomonadati</taxon>
        <taxon>Bacteroidota</taxon>
        <taxon>Cytophagia</taxon>
        <taxon>Cytophagales</taxon>
        <taxon>Spirosomataceae</taxon>
        <taxon>Larkinella</taxon>
    </lineage>
</organism>
<dbReference type="PROSITE" id="PS50104">
    <property type="entry name" value="TIR"/>
    <property type="match status" value="1"/>
</dbReference>
<accession>A0ABW3Q5Z1</accession>
<feature type="domain" description="TIR" evidence="1">
    <location>
        <begin position="1"/>
        <end position="141"/>
    </location>
</feature>
<protein>
    <submittedName>
        <fullName evidence="2">Toll/interleukin-1 receptor domain-containing protein</fullName>
    </submittedName>
</protein>
<dbReference type="SMART" id="SM00255">
    <property type="entry name" value="TIR"/>
    <property type="match status" value="1"/>
</dbReference>